<evidence type="ECO:0000313" key="3">
    <source>
        <dbReference type="EMBL" id="QHU36494.1"/>
    </source>
</evidence>
<dbReference type="GO" id="GO:0005634">
    <property type="term" value="C:nucleus"/>
    <property type="evidence" value="ECO:0007669"/>
    <property type="project" value="TreeGrafter"/>
</dbReference>
<keyword evidence="1" id="KW-0235">DNA replication</keyword>
<evidence type="ECO:0000256" key="1">
    <source>
        <dbReference type="ARBA" id="ARBA00022705"/>
    </source>
</evidence>
<dbReference type="EMBL" id="MN740639">
    <property type="protein sequence ID" value="QHU36494.1"/>
    <property type="molecule type" value="Genomic_DNA"/>
</dbReference>
<dbReference type="GO" id="GO:0003677">
    <property type="term" value="F:DNA binding"/>
    <property type="evidence" value="ECO:0007669"/>
    <property type="project" value="TreeGrafter"/>
</dbReference>
<dbReference type="AlphaFoldDB" id="A0A6C0M3Y3"/>
<dbReference type="GO" id="GO:0006260">
    <property type="term" value="P:DNA replication"/>
    <property type="evidence" value="ECO:0007669"/>
    <property type="project" value="UniProtKB-KW"/>
</dbReference>
<sequence>MWSETRRPLFLEDVIGHTEVKTRLTSYLQTKPYKSVFLLHGPPGIGKTTLALASIRSCGMEPIEINATQTMRSHEDVAKLVASYRSGRSISSMIRGDSKASCLVLDEIDGSDSHAQRKLVEWIDGERTLPILFTCNEVPRVFKNCKSIEIVRCHPPKIAEIEQLLHRDVKSLARECQHDVRRILHRLQYGVSDTLPDPILLTKYTPHVADIMKQKMWISTDPIVTAARTTANETPASR</sequence>
<organism evidence="3">
    <name type="scientific">viral metagenome</name>
    <dbReference type="NCBI Taxonomy" id="1070528"/>
    <lineage>
        <taxon>unclassified sequences</taxon>
        <taxon>metagenomes</taxon>
        <taxon>organismal metagenomes</taxon>
    </lineage>
</organism>
<dbReference type="CDD" id="cd00009">
    <property type="entry name" value="AAA"/>
    <property type="match status" value="1"/>
</dbReference>
<dbReference type="InterPro" id="IPR027417">
    <property type="entry name" value="P-loop_NTPase"/>
</dbReference>
<dbReference type="Gene3D" id="3.40.50.300">
    <property type="entry name" value="P-loop containing nucleotide triphosphate hydrolases"/>
    <property type="match status" value="1"/>
</dbReference>
<dbReference type="GO" id="GO:0016887">
    <property type="term" value="F:ATP hydrolysis activity"/>
    <property type="evidence" value="ECO:0007669"/>
    <property type="project" value="InterPro"/>
</dbReference>
<accession>A0A6C0M3Y3</accession>
<proteinExistence type="predicted"/>
<dbReference type="SUPFAM" id="SSF52540">
    <property type="entry name" value="P-loop containing nucleoside triphosphate hydrolases"/>
    <property type="match status" value="1"/>
</dbReference>
<feature type="domain" description="AAA+ ATPase" evidence="2">
    <location>
        <begin position="33"/>
        <end position="156"/>
    </location>
</feature>
<protein>
    <recommendedName>
        <fullName evidence="2">AAA+ ATPase domain-containing protein</fullName>
    </recommendedName>
</protein>
<dbReference type="SMART" id="SM00382">
    <property type="entry name" value="AAA"/>
    <property type="match status" value="1"/>
</dbReference>
<dbReference type="Pfam" id="PF00004">
    <property type="entry name" value="AAA"/>
    <property type="match status" value="1"/>
</dbReference>
<dbReference type="PANTHER" id="PTHR23389">
    <property type="entry name" value="CHROMOSOME TRANSMISSION FIDELITY FACTOR 18"/>
    <property type="match status" value="1"/>
</dbReference>
<evidence type="ECO:0000259" key="2">
    <source>
        <dbReference type="SMART" id="SM00382"/>
    </source>
</evidence>
<dbReference type="GO" id="GO:0005524">
    <property type="term" value="F:ATP binding"/>
    <property type="evidence" value="ECO:0007669"/>
    <property type="project" value="InterPro"/>
</dbReference>
<dbReference type="PANTHER" id="PTHR23389:SF6">
    <property type="entry name" value="REPLICATION FACTOR C SUBUNIT 1"/>
    <property type="match status" value="1"/>
</dbReference>
<dbReference type="InterPro" id="IPR003593">
    <property type="entry name" value="AAA+_ATPase"/>
</dbReference>
<name>A0A6C0M3Y3_9ZZZZ</name>
<dbReference type="InterPro" id="IPR003959">
    <property type="entry name" value="ATPase_AAA_core"/>
</dbReference>
<reference evidence="3" key="1">
    <citation type="journal article" date="2020" name="Nature">
        <title>Giant virus diversity and host interactions through global metagenomics.</title>
        <authorList>
            <person name="Schulz F."/>
            <person name="Roux S."/>
            <person name="Paez-Espino D."/>
            <person name="Jungbluth S."/>
            <person name="Walsh D.A."/>
            <person name="Denef V.J."/>
            <person name="McMahon K.D."/>
            <person name="Konstantinidis K.T."/>
            <person name="Eloe-Fadrosh E.A."/>
            <person name="Kyrpides N.C."/>
            <person name="Woyke T."/>
        </authorList>
    </citation>
    <scope>NUCLEOTIDE SEQUENCE</scope>
    <source>
        <strain evidence="3">GVMAG-S-1035231-58</strain>
    </source>
</reference>